<dbReference type="CDD" id="cd02252">
    <property type="entry name" value="nylC_like"/>
    <property type="match status" value="1"/>
</dbReference>
<keyword evidence="2" id="KW-0378">Hydrolase</keyword>
<dbReference type="Proteomes" id="UP000199377">
    <property type="component" value="Unassembled WGS sequence"/>
</dbReference>
<organism evidence="2 3">
    <name type="scientific">Albimonas pacifica</name>
    <dbReference type="NCBI Taxonomy" id="1114924"/>
    <lineage>
        <taxon>Bacteria</taxon>
        <taxon>Pseudomonadati</taxon>
        <taxon>Pseudomonadota</taxon>
        <taxon>Alphaproteobacteria</taxon>
        <taxon>Rhodobacterales</taxon>
        <taxon>Paracoccaceae</taxon>
        <taxon>Albimonas</taxon>
    </lineage>
</organism>
<sequence length="363" mass="36054">MSASIRPGPRNLLTDVAGLRVGHARHATLATGVTVILAPGRVPAAADVRGGGPGTREIEALSPENLVGGLHALVLSGGSALGLGAGDAVAAALSARGEGLPMAPGLPSVPIVPSAILFDLAPGFAETFAAEGGPPHPRLARQALEAARAEFEIGSVGAGTGANAGRIKGGLGSASAVLPGLGEGGRDVTVSALVAANPVGSVLMPGSRAFWAWPFEMQGPDGAWEFGGERPDPAAPRPLDPLPGEGRLAFAPADAPAAEPGRATAIGLAATDLALTPAECRRLAMMAQDGLARAIRPSHTPMDGDTIFALSTERVCAGSGRERALRLAAVGSAAADCVARSVARAVHAAVAVPGGRPAWRDLG</sequence>
<dbReference type="GO" id="GO:0004177">
    <property type="term" value="F:aminopeptidase activity"/>
    <property type="evidence" value="ECO:0007669"/>
    <property type="project" value="UniProtKB-KW"/>
</dbReference>
<dbReference type="OrthoDB" id="9808347at2"/>
<evidence type="ECO:0000313" key="3">
    <source>
        <dbReference type="Proteomes" id="UP000199377"/>
    </source>
</evidence>
<dbReference type="InterPro" id="IPR016117">
    <property type="entry name" value="ArgJ-like_dom_sf"/>
</dbReference>
<dbReference type="PANTHER" id="PTHR36512">
    <property type="entry name" value="D-AMINOPEPTIDASE"/>
    <property type="match status" value="1"/>
</dbReference>
<dbReference type="InterPro" id="IPR005321">
    <property type="entry name" value="Peptidase_S58_DmpA"/>
</dbReference>
<protein>
    <submittedName>
        <fullName evidence="2">L-aminopeptidase/D-esterase</fullName>
    </submittedName>
</protein>
<dbReference type="Pfam" id="PF03576">
    <property type="entry name" value="Peptidase_S58"/>
    <property type="match status" value="1"/>
</dbReference>
<reference evidence="2 3" key="1">
    <citation type="submission" date="2016-10" db="EMBL/GenBank/DDBJ databases">
        <authorList>
            <person name="de Groot N.N."/>
        </authorList>
    </citation>
    <scope>NUCLEOTIDE SEQUENCE [LARGE SCALE GENOMIC DNA]</scope>
    <source>
        <strain evidence="2 3">CGMCC 1.11030</strain>
    </source>
</reference>
<keyword evidence="2" id="KW-0645">Protease</keyword>
<keyword evidence="2" id="KW-0031">Aminopeptidase</keyword>
<accession>A0A1I3HS93</accession>
<dbReference type="RefSeq" id="WP_092860505.1">
    <property type="nucleotide sequence ID" value="NZ_FOQH01000006.1"/>
</dbReference>
<comment type="similarity">
    <text evidence="1">Belongs to the peptidase S58 family.</text>
</comment>
<name>A0A1I3HS93_9RHOB</name>
<evidence type="ECO:0000313" key="2">
    <source>
        <dbReference type="EMBL" id="SFI38638.1"/>
    </source>
</evidence>
<keyword evidence="3" id="KW-1185">Reference proteome</keyword>
<dbReference type="Gene3D" id="3.60.70.12">
    <property type="entry name" value="L-amino peptidase D-ALA esterase/amidase"/>
    <property type="match status" value="1"/>
</dbReference>
<dbReference type="AlphaFoldDB" id="A0A1I3HS93"/>
<proteinExistence type="inferred from homology"/>
<gene>
    <name evidence="2" type="ORF">SAMN05216258_106148</name>
</gene>
<evidence type="ECO:0000256" key="1">
    <source>
        <dbReference type="ARBA" id="ARBA00007068"/>
    </source>
</evidence>
<dbReference type="SUPFAM" id="SSF56266">
    <property type="entry name" value="DmpA/ArgJ-like"/>
    <property type="match status" value="1"/>
</dbReference>
<dbReference type="PANTHER" id="PTHR36512:SF3">
    <property type="entry name" value="BLR5678 PROTEIN"/>
    <property type="match status" value="1"/>
</dbReference>
<dbReference type="EMBL" id="FOQH01000006">
    <property type="protein sequence ID" value="SFI38638.1"/>
    <property type="molecule type" value="Genomic_DNA"/>
</dbReference>